<dbReference type="Gene3D" id="2.40.10.220">
    <property type="entry name" value="predicted glycosyltransferase like domains"/>
    <property type="match status" value="1"/>
</dbReference>
<dbReference type="Proteomes" id="UP001165267">
    <property type="component" value="Unassembled WGS sequence"/>
</dbReference>
<evidence type="ECO:0000259" key="2">
    <source>
        <dbReference type="Pfam" id="PF12945"/>
    </source>
</evidence>
<reference evidence="3" key="1">
    <citation type="submission" date="2022-07" db="EMBL/GenBank/DDBJ databases">
        <authorList>
            <person name="Xamxidin M."/>
        </authorList>
    </citation>
    <scope>NUCLEOTIDE SEQUENCE</scope>
    <source>
        <strain evidence="3">YS8-69</strain>
    </source>
</reference>
<dbReference type="Pfam" id="PF12945">
    <property type="entry name" value="PilZNR"/>
    <property type="match status" value="1"/>
</dbReference>
<dbReference type="InterPro" id="IPR009875">
    <property type="entry name" value="PilZ_domain"/>
</dbReference>
<proteinExistence type="predicted"/>
<keyword evidence="3" id="KW-0282">Flagellum</keyword>
<keyword evidence="4" id="KW-1185">Reference proteome</keyword>
<accession>A0ABT1XGX7</accession>
<dbReference type="EMBL" id="JANKHG010000014">
    <property type="protein sequence ID" value="MCR2745833.1"/>
    <property type="molecule type" value="Genomic_DNA"/>
</dbReference>
<dbReference type="Pfam" id="PF07238">
    <property type="entry name" value="PilZ"/>
    <property type="match status" value="1"/>
</dbReference>
<evidence type="ECO:0000259" key="1">
    <source>
        <dbReference type="Pfam" id="PF07238"/>
    </source>
</evidence>
<protein>
    <submittedName>
        <fullName evidence="3">Flagellar brake protein</fullName>
    </submittedName>
</protein>
<comment type="caution">
    <text evidence="3">The sequence shown here is derived from an EMBL/GenBank/DDBJ whole genome shotgun (WGS) entry which is preliminary data.</text>
</comment>
<evidence type="ECO:0000313" key="3">
    <source>
        <dbReference type="EMBL" id="MCR2745833.1"/>
    </source>
</evidence>
<dbReference type="InterPro" id="IPR009926">
    <property type="entry name" value="T3SS_YcgR_PilZN"/>
</dbReference>
<name>A0ABT1XGX7_9BURK</name>
<dbReference type="RefSeq" id="WP_257511064.1">
    <property type="nucleotide sequence ID" value="NZ_JANKHG010000014.1"/>
</dbReference>
<feature type="domain" description="PilZ" evidence="1">
    <location>
        <begin position="187"/>
        <end position="295"/>
    </location>
</feature>
<keyword evidence="3" id="KW-0966">Cell projection</keyword>
<gene>
    <name evidence="3" type="ORF">NSP04_04150</name>
</gene>
<dbReference type="SUPFAM" id="SSF141371">
    <property type="entry name" value="PilZ domain-like"/>
    <property type="match status" value="2"/>
</dbReference>
<sequence>MDNSKDLSPLAKGDIEIGKALPFAIFDRTGVLLLAEGQAISSQKQLDELAEKGLYHNPRWAVKFSIKPGKTSLDSTVLPRILPARQTFEDPFETGSQLKMFAQGQSKDPFQVRLIGSIPQAAILVSHPLRDGKCIFTKEGQIWEFHATYGLSLYRFSSMVEKVLLSPHPLLVMSWPHETHLESQAIRRARRVNCDLPATVRLNTDKATEDEATTAVIDNISTSGLELLLSKAVVLAIGKTISLAFQIILDDRKYLIECDAEVVSKPRDSGVSSSRYGLALKSLKDDQFAVIHAFVSERLNHRLGPQLFSKT</sequence>
<organism evidence="3 4">
    <name type="scientific">Limnobacter parvus</name>
    <dbReference type="NCBI Taxonomy" id="2939690"/>
    <lineage>
        <taxon>Bacteria</taxon>
        <taxon>Pseudomonadati</taxon>
        <taxon>Pseudomonadota</taxon>
        <taxon>Betaproteobacteria</taxon>
        <taxon>Burkholderiales</taxon>
        <taxon>Burkholderiaceae</taxon>
        <taxon>Limnobacter</taxon>
    </lineage>
</organism>
<feature type="domain" description="Type III secretion system flagellar brake protein YcgR PilZN" evidence="2">
    <location>
        <begin position="102"/>
        <end position="176"/>
    </location>
</feature>
<keyword evidence="3" id="KW-0969">Cilium</keyword>
<evidence type="ECO:0000313" key="4">
    <source>
        <dbReference type="Proteomes" id="UP001165267"/>
    </source>
</evidence>